<reference evidence="1" key="1">
    <citation type="journal article" date="2020" name="Stud. Mycol.">
        <title>101 Dothideomycetes genomes: a test case for predicting lifestyles and emergence of pathogens.</title>
        <authorList>
            <person name="Haridas S."/>
            <person name="Albert R."/>
            <person name="Binder M."/>
            <person name="Bloem J."/>
            <person name="Labutti K."/>
            <person name="Salamov A."/>
            <person name="Andreopoulos B."/>
            <person name="Baker S."/>
            <person name="Barry K."/>
            <person name="Bills G."/>
            <person name="Bluhm B."/>
            <person name="Cannon C."/>
            <person name="Castanera R."/>
            <person name="Culley D."/>
            <person name="Daum C."/>
            <person name="Ezra D."/>
            <person name="Gonzalez J."/>
            <person name="Henrissat B."/>
            <person name="Kuo A."/>
            <person name="Liang C."/>
            <person name="Lipzen A."/>
            <person name="Lutzoni F."/>
            <person name="Magnuson J."/>
            <person name="Mondo S."/>
            <person name="Nolan M."/>
            <person name="Ohm R."/>
            <person name="Pangilinan J."/>
            <person name="Park H.-J."/>
            <person name="Ramirez L."/>
            <person name="Alfaro M."/>
            <person name="Sun H."/>
            <person name="Tritt A."/>
            <person name="Yoshinaga Y."/>
            <person name="Zwiers L.-H."/>
            <person name="Turgeon B."/>
            <person name="Goodwin S."/>
            <person name="Spatafora J."/>
            <person name="Crous P."/>
            <person name="Grigoriev I."/>
        </authorList>
    </citation>
    <scope>NUCLEOTIDE SEQUENCE</scope>
    <source>
        <strain evidence="1">CBS 525.71</strain>
    </source>
</reference>
<organism evidence="1 2">
    <name type="scientific">Macroventuria anomochaeta</name>
    <dbReference type="NCBI Taxonomy" id="301207"/>
    <lineage>
        <taxon>Eukaryota</taxon>
        <taxon>Fungi</taxon>
        <taxon>Dikarya</taxon>
        <taxon>Ascomycota</taxon>
        <taxon>Pezizomycotina</taxon>
        <taxon>Dothideomycetes</taxon>
        <taxon>Pleosporomycetidae</taxon>
        <taxon>Pleosporales</taxon>
        <taxon>Pleosporineae</taxon>
        <taxon>Didymellaceae</taxon>
        <taxon>Macroventuria</taxon>
    </lineage>
</organism>
<comment type="caution">
    <text evidence="1">The sequence shown here is derived from an EMBL/GenBank/DDBJ whole genome shotgun (WGS) entry which is preliminary data.</text>
</comment>
<protein>
    <submittedName>
        <fullName evidence="1">Uncharacterized protein</fullName>
    </submittedName>
</protein>
<evidence type="ECO:0000313" key="1">
    <source>
        <dbReference type="EMBL" id="KAF2621283.1"/>
    </source>
</evidence>
<evidence type="ECO:0000313" key="2">
    <source>
        <dbReference type="Proteomes" id="UP000799754"/>
    </source>
</evidence>
<keyword evidence="2" id="KW-1185">Reference proteome</keyword>
<sequence length="95" mass="10896">AVEKEERDQQRAQQRKEIDQRKAQRQRDKEAHNTQKDIQQSQLGKRKASNPLARPKKKRHHGVAACRGIVLASPPREVPTTTTRHGQTSTLPARF</sequence>
<feature type="non-terminal residue" evidence="1">
    <location>
        <position position="95"/>
    </location>
</feature>
<proteinExistence type="predicted"/>
<name>A0ACB6RHQ8_9PLEO</name>
<feature type="non-terminal residue" evidence="1">
    <location>
        <position position="1"/>
    </location>
</feature>
<dbReference type="Proteomes" id="UP000799754">
    <property type="component" value="Unassembled WGS sequence"/>
</dbReference>
<gene>
    <name evidence="1" type="ORF">BU25DRAFT_309904</name>
</gene>
<dbReference type="EMBL" id="MU006757">
    <property type="protein sequence ID" value="KAF2621283.1"/>
    <property type="molecule type" value="Genomic_DNA"/>
</dbReference>
<accession>A0ACB6RHQ8</accession>